<gene>
    <name evidence="2" type="ORF">PIB30_027145</name>
</gene>
<accession>A0ABU6YB60</accession>
<organism evidence="2 3">
    <name type="scientific">Stylosanthes scabra</name>
    <dbReference type="NCBI Taxonomy" id="79078"/>
    <lineage>
        <taxon>Eukaryota</taxon>
        <taxon>Viridiplantae</taxon>
        <taxon>Streptophyta</taxon>
        <taxon>Embryophyta</taxon>
        <taxon>Tracheophyta</taxon>
        <taxon>Spermatophyta</taxon>
        <taxon>Magnoliopsida</taxon>
        <taxon>eudicotyledons</taxon>
        <taxon>Gunneridae</taxon>
        <taxon>Pentapetalae</taxon>
        <taxon>rosids</taxon>
        <taxon>fabids</taxon>
        <taxon>Fabales</taxon>
        <taxon>Fabaceae</taxon>
        <taxon>Papilionoideae</taxon>
        <taxon>50 kb inversion clade</taxon>
        <taxon>dalbergioids sensu lato</taxon>
        <taxon>Dalbergieae</taxon>
        <taxon>Pterocarpus clade</taxon>
        <taxon>Stylosanthes</taxon>
    </lineage>
</organism>
<reference evidence="2 3" key="1">
    <citation type="journal article" date="2023" name="Plants (Basel)">
        <title>Bridging the Gap: Combining Genomics and Transcriptomics Approaches to Understand Stylosanthes scabra, an Orphan Legume from the Brazilian Caatinga.</title>
        <authorList>
            <person name="Ferreira-Neto J.R.C."/>
            <person name="da Silva M.D."/>
            <person name="Binneck E."/>
            <person name="de Melo N.F."/>
            <person name="da Silva R.H."/>
            <person name="de Melo A.L.T.M."/>
            <person name="Pandolfi V."/>
            <person name="Bustamante F.O."/>
            <person name="Brasileiro-Vidal A.C."/>
            <person name="Benko-Iseppon A.M."/>
        </authorList>
    </citation>
    <scope>NUCLEOTIDE SEQUENCE [LARGE SCALE GENOMIC DNA]</scope>
    <source>
        <tissue evidence="2">Leaves</tissue>
    </source>
</reference>
<dbReference type="Proteomes" id="UP001341840">
    <property type="component" value="Unassembled WGS sequence"/>
</dbReference>
<evidence type="ECO:0000313" key="3">
    <source>
        <dbReference type="Proteomes" id="UP001341840"/>
    </source>
</evidence>
<keyword evidence="3" id="KW-1185">Reference proteome</keyword>
<feature type="compositionally biased region" description="Acidic residues" evidence="1">
    <location>
        <begin position="124"/>
        <end position="141"/>
    </location>
</feature>
<protein>
    <submittedName>
        <fullName evidence="2">Uncharacterized protein</fullName>
    </submittedName>
</protein>
<dbReference type="EMBL" id="JASCZI010241759">
    <property type="protein sequence ID" value="MED6206488.1"/>
    <property type="molecule type" value="Genomic_DNA"/>
</dbReference>
<sequence length="202" mass="23214">MGSGVIYYDIEKREKYEDSDERADSDLAVMKTRRYHFDEEPFIHPLHSACFDSDRSYELPIESLLARLFKRERSLSAKIQSIKKGKSDTACEDDDVEVNGVNNEEVEKDEGANGIEEEGKKEEEVEEEKEDPEEHPSEEEMPVVPRSMDVDADEDYLQYLEELRHHPKYSPIHNSQVFAQNPSEVSPALIYSAFGHLQGSSQ</sequence>
<proteinExistence type="predicted"/>
<comment type="caution">
    <text evidence="2">The sequence shown here is derived from an EMBL/GenBank/DDBJ whole genome shotgun (WGS) entry which is preliminary data.</text>
</comment>
<name>A0ABU6YB60_9FABA</name>
<evidence type="ECO:0000256" key="1">
    <source>
        <dbReference type="SAM" id="MobiDB-lite"/>
    </source>
</evidence>
<feature type="region of interest" description="Disordered" evidence="1">
    <location>
        <begin position="81"/>
        <end position="149"/>
    </location>
</feature>
<evidence type="ECO:0000313" key="2">
    <source>
        <dbReference type="EMBL" id="MED6206488.1"/>
    </source>
</evidence>